<dbReference type="InterPro" id="IPR002885">
    <property type="entry name" value="PPR_rpt"/>
</dbReference>
<gene>
    <name evidence="1" type="ORF">SCF082_LOCUS25251</name>
</gene>
<reference evidence="1 2" key="1">
    <citation type="submission" date="2024-02" db="EMBL/GenBank/DDBJ databases">
        <authorList>
            <person name="Chen Y."/>
            <person name="Shah S."/>
            <person name="Dougan E. K."/>
            <person name="Thang M."/>
            <person name="Chan C."/>
        </authorList>
    </citation>
    <scope>NUCLEOTIDE SEQUENCE [LARGE SCALE GENOMIC DNA]</scope>
</reference>
<proteinExistence type="predicted"/>
<dbReference type="Pfam" id="PF13812">
    <property type="entry name" value="PPR_3"/>
    <property type="match status" value="1"/>
</dbReference>
<dbReference type="NCBIfam" id="TIGR00756">
    <property type="entry name" value="PPR"/>
    <property type="match status" value="1"/>
</dbReference>
<dbReference type="PANTHER" id="PTHR47447:SF17">
    <property type="entry name" value="OS12G0638900 PROTEIN"/>
    <property type="match status" value="1"/>
</dbReference>
<dbReference type="Gene3D" id="1.25.40.10">
    <property type="entry name" value="Tetratricopeptide repeat domain"/>
    <property type="match status" value="3"/>
</dbReference>
<protein>
    <submittedName>
        <fullName evidence="1">Uncharacterized protein</fullName>
    </submittedName>
</protein>
<sequence>MAFEIPVLSRDRVGSDPRQVFSGEIYDPKQITLLLAEVLPRGHAAVRKVLETMVAFRLEVNVIHENVGINACVRSRAWQGAVHQLTRMVSHAVSPSLVSYNTVINSFHSGESTWPRAMCLLQQLQASRFAPKTSTYNALMASVSSGARTGTSGTGTCAARGASCASARAASDWEVAWRLLGEMKLVMIRQDVKTWSSGSSHGSWSLGLREVLGMQRCGLKLPVDQILRWSKLDVVNFGMLVRECGDAMKWRIGSNLFSVMQAWSVQPNARVYGAFINSFGASNWQLSVSSLESMARRGILRDKLCFDACSRACKSAGSWTLALQMQDMAQLRTDGVRSPTFLETPDQWQAALITLRAARCAGFQVDIPLLSAAASACEAKWAEAARLLTVSCSASIKSNEGLHNIVLSSAMKRRNWEVAVGTAVAMEQLRLPLDMFGLSGLIGEYDWELSMHFLAYSTLSDMSDVCHNAAISACENMGRNSKGWQLAACLLLSLFCIRLGNIATSISFNAAISASAASRKWQMAMQEFRSMTEMHMNQDDVSFNALISSLEKTGKWELALALLRRMGQLHLPPDEFSYNAAINVCKYGVRRASATRLRPAQN</sequence>
<dbReference type="Pfam" id="PF13041">
    <property type="entry name" value="PPR_2"/>
    <property type="match status" value="1"/>
</dbReference>
<evidence type="ECO:0000313" key="1">
    <source>
        <dbReference type="EMBL" id="CAK9044455.1"/>
    </source>
</evidence>
<keyword evidence="2" id="KW-1185">Reference proteome</keyword>
<evidence type="ECO:0000313" key="2">
    <source>
        <dbReference type="Proteomes" id="UP001642464"/>
    </source>
</evidence>
<dbReference type="EMBL" id="CAXAMM010018890">
    <property type="protein sequence ID" value="CAK9044455.1"/>
    <property type="molecule type" value="Genomic_DNA"/>
</dbReference>
<accession>A0ABP0LZ13</accession>
<comment type="caution">
    <text evidence="1">The sequence shown here is derived from an EMBL/GenBank/DDBJ whole genome shotgun (WGS) entry which is preliminary data.</text>
</comment>
<organism evidence="1 2">
    <name type="scientific">Durusdinium trenchii</name>
    <dbReference type="NCBI Taxonomy" id="1381693"/>
    <lineage>
        <taxon>Eukaryota</taxon>
        <taxon>Sar</taxon>
        <taxon>Alveolata</taxon>
        <taxon>Dinophyceae</taxon>
        <taxon>Suessiales</taxon>
        <taxon>Symbiodiniaceae</taxon>
        <taxon>Durusdinium</taxon>
    </lineage>
</organism>
<dbReference type="Proteomes" id="UP001642464">
    <property type="component" value="Unassembled WGS sequence"/>
</dbReference>
<dbReference type="PROSITE" id="PS51375">
    <property type="entry name" value="PPR"/>
    <property type="match status" value="1"/>
</dbReference>
<dbReference type="PANTHER" id="PTHR47447">
    <property type="entry name" value="OS03G0856100 PROTEIN"/>
    <property type="match status" value="1"/>
</dbReference>
<dbReference type="InterPro" id="IPR011990">
    <property type="entry name" value="TPR-like_helical_dom_sf"/>
</dbReference>
<name>A0ABP0LZ13_9DINO</name>